<dbReference type="InterPro" id="IPR002560">
    <property type="entry name" value="Transposase_DDE"/>
</dbReference>
<evidence type="ECO:0000313" key="4">
    <source>
        <dbReference type="Proteomes" id="UP001168435"/>
    </source>
</evidence>
<dbReference type="PANTHER" id="PTHR33498:SF1">
    <property type="entry name" value="TRANSPOSASE FOR INSERTION SEQUENCE ELEMENT IS1557"/>
    <property type="match status" value="1"/>
</dbReference>
<evidence type="ECO:0000259" key="2">
    <source>
        <dbReference type="Pfam" id="PF01610"/>
    </source>
</evidence>
<accession>A0ABT7XBV0</accession>
<gene>
    <name evidence="3" type="ORF">QVN30_01000</name>
</gene>
<reference evidence="3" key="1">
    <citation type="submission" date="2023-06" db="EMBL/GenBank/DDBJ databases">
        <authorList>
            <person name="Zeman M."/>
            <person name="Kubasova T."/>
            <person name="Jahodarova E."/>
            <person name="Nykrynova M."/>
            <person name="Rychlik I."/>
        </authorList>
    </citation>
    <scope>NUCLEOTIDE SEQUENCE</scope>
    <source>
        <strain evidence="3">176_SSukc20</strain>
    </source>
</reference>
<evidence type="ECO:0000313" key="3">
    <source>
        <dbReference type="EMBL" id="MDN0062886.1"/>
    </source>
</evidence>
<dbReference type="NCBIfam" id="NF033550">
    <property type="entry name" value="transpos_ISL3"/>
    <property type="match status" value="1"/>
</dbReference>
<dbReference type="InterPro" id="IPR047951">
    <property type="entry name" value="Transpos_ISL3"/>
</dbReference>
<organism evidence="3 4">
    <name type="scientific">Collinsella ihumii</name>
    <dbReference type="NCBI Taxonomy" id="1720204"/>
    <lineage>
        <taxon>Bacteria</taxon>
        <taxon>Bacillati</taxon>
        <taxon>Actinomycetota</taxon>
        <taxon>Coriobacteriia</taxon>
        <taxon>Coriobacteriales</taxon>
        <taxon>Coriobacteriaceae</taxon>
        <taxon>Collinsella</taxon>
    </lineage>
</organism>
<sequence>MTVSRDRRAPPRAARRLPRARARTVRTPWELRPDPHFTALFEAQVVVMAMSGVAVTEIARRVREPDSRIWDMLGRAVDEAREGAGCSGAPRVGVDDTARARGQRHISVMADVDGRRVVAVTEGGGKGAPARLCDQPGAHGGDRSAVAEVTRDMASSYSLGCAEAMPSAAQTVDRFHVMRPPSKALDKMRCAEAKSCEEKGRLLRGTKYVWLKRPENLTERQAEKRASLASEHLLTARACAMVEAVRAVYSCAAREEAAAELDWAVSWIMHSNVPEMKKAARSIRDEREGVLNWFSARSSNGFLEGMNSIIQSLKRASRGFGNVGYFTTMIFLRLGRLDFSAQMASGCATH</sequence>
<name>A0ABT7XBV0_9ACTN</name>
<keyword evidence="4" id="KW-1185">Reference proteome</keyword>
<dbReference type="EMBL" id="JAUEIQ010000001">
    <property type="protein sequence ID" value="MDN0062886.1"/>
    <property type="molecule type" value="Genomic_DNA"/>
</dbReference>
<dbReference type="Proteomes" id="UP001168435">
    <property type="component" value="Unassembled WGS sequence"/>
</dbReference>
<proteinExistence type="predicted"/>
<feature type="region of interest" description="Disordered" evidence="1">
    <location>
        <begin position="1"/>
        <end position="21"/>
    </location>
</feature>
<reference evidence="3" key="2">
    <citation type="submission" date="2024-05" db="EMBL/GenBank/DDBJ databases">
        <title>Identification and characterization of horizontal gene transfer across gut microbiota members of farm animals based on homology search.</title>
        <authorList>
            <person name="Schwarzerova J."/>
            <person name="Nykrynova M."/>
            <person name="Jureckova K."/>
            <person name="Cejkova D."/>
            <person name="Rychlik I."/>
        </authorList>
    </citation>
    <scope>NUCLEOTIDE SEQUENCE</scope>
    <source>
        <strain evidence="3">176_SSukc20</strain>
    </source>
</reference>
<comment type="caution">
    <text evidence="3">The sequence shown here is derived from an EMBL/GenBank/DDBJ whole genome shotgun (WGS) entry which is preliminary data.</text>
</comment>
<protein>
    <submittedName>
        <fullName evidence="3">ISL3 family transposase</fullName>
    </submittedName>
</protein>
<dbReference type="Pfam" id="PF01610">
    <property type="entry name" value="DDE_Tnp_ISL3"/>
    <property type="match status" value="1"/>
</dbReference>
<feature type="domain" description="Transposase IS204/IS1001/IS1096/IS1165 DDE" evidence="2">
    <location>
        <begin position="92"/>
        <end position="330"/>
    </location>
</feature>
<evidence type="ECO:0000256" key="1">
    <source>
        <dbReference type="SAM" id="MobiDB-lite"/>
    </source>
</evidence>
<dbReference type="PANTHER" id="PTHR33498">
    <property type="entry name" value="TRANSPOSASE FOR INSERTION SEQUENCE ELEMENT IS1557"/>
    <property type="match status" value="1"/>
</dbReference>